<gene>
    <name evidence="2" type="ORF">DFH08DRAFT_799975</name>
</gene>
<feature type="signal peptide" evidence="1">
    <location>
        <begin position="1"/>
        <end position="19"/>
    </location>
</feature>
<protein>
    <submittedName>
        <fullName evidence="2">Uncharacterized protein</fullName>
    </submittedName>
</protein>
<keyword evidence="1" id="KW-0732">Signal</keyword>
<dbReference type="EMBL" id="JARIHO010000004">
    <property type="protein sequence ID" value="KAJ7362968.1"/>
    <property type="molecule type" value="Genomic_DNA"/>
</dbReference>
<dbReference type="AlphaFoldDB" id="A0AAD7F1H4"/>
<keyword evidence="3" id="KW-1185">Reference proteome</keyword>
<feature type="chain" id="PRO_5042195588" evidence="1">
    <location>
        <begin position="20"/>
        <end position="331"/>
    </location>
</feature>
<evidence type="ECO:0000256" key="1">
    <source>
        <dbReference type="SAM" id="SignalP"/>
    </source>
</evidence>
<accession>A0AAD7F1H4</accession>
<dbReference type="Proteomes" id="UP001218218">
    <property type="component" value="Unassembled WGS sequence"/>
</dbReference>
<comment type="caution">
    <text evidence="2">The sequence shown here is derived from an EMBL/GenBank/DDBJ whole genome shotgun (WGS) entry which is preliminary data.</text>
</comment>
<reference evidence="2" key="1">
    <citation type="submission" date="2023-03" db="EMBL/GenBank/DDBJ databases">
        <title>Massive genome expansion in bonnet fungi (Mycena s.s.) driven by repeated elements and novel gene families across ecological guilds.</title>
        <authorList>
            <consortium name="Lawrence Berkeley National Laboratory"/>
            <person name="Harder C.B."/>
            <person name="Miyauchi S."/>
            <person name="Viragh M."/>
            <person name="Kuo A."/>
            <person name="Thoen E."/>
            <person name="Andreopoulos B."/>
            <person name="Lu D."/>
            <person name="Skrede I."/>
            <person name="Drula E."/>
            <person name="Henrissat B."/>
            <person name="Morin E."/>
            <person name="Kohler A."/>
            <person name="Barry K."/>
            <person name="LaButti K."/>
            <person name="Morin E."/>
            <person name="Salamov A."/>
            <person name="Lipzen A."/>
            <person name="Mereny Z."/>
            <person name="Hegedus B."/>
            <person name="Baldrian P."/>
            <person name="Stursova M."/>
            <person name="Weitz H."/>
            <person name="Taylor A."/>
            <person name="Grigoriev I.V."/>
            <person name="Nagy L.G."/>
            <person name="Martin F."/>
            <person name="Kauserud H."/>
        </authorList>
    </citation>
    <scope>NUCLEOTIDE SEQUENCE</scope>
    <source>
        <strain evidence="2">CBHHK002</strain>
    </source>
</reference>
<evidence type="ECO:0000313" key="3">
    <source>
        <dbReference type="Proteomes" id="UP001218218"/>
    </source>
</evidence>
<name>A0AAD7F1H4_9AGAR</name>
<sequence length="331" mass="37413">MWWRQAMFLVLSAVPRRWQRPRPASCPEDDPDVDVGAWTAADGAPATHIVRIEQSTTSYHPRSGYSRGSYTRSISLLVRVNFANAYEAHITKRYLAIGVVKQPVTRTRGVYDSDTRRQLAWCPWAVTMAGLGGLFICLPDTQAHSLVCLVLFQPFPPASVSSLVLLVTNQPTGWYYYTIMLYLNAFRMNGHSRKVHPEPAGTASSSSHVRIMTAVHSWLSHSACLKFRSWRQIRGSAAYQECYMVVFDGPPGDVFHRKSVAWAQTFSRVPRRNRGVIWDTPVHRILDLADGRIFTISMVSVWEMCSIVGRCCYRKQMAGGESELLRRAGEK</sequence>
<evidence type="ECO:0000313" key="2">
    <source>
        <dbReference type="EMBL" id="KAJ7362968.1"/>
    </source>
</evidence>
<organism evidence="2 3">
    <name type="scientific">Mycena albidolilacea</name>
    <dbReference type="NCBI Taxonomy" id="1033008"/>
    <lineage>
        <taxon>Eukaryota</taxon>
        <taxon>Fungi</taxon>
        <taxon>Dikarya</taxon>
        <taxon>Basidiomycota</taxon>
        <taxon>Agaricomycotina</taxon>
        <taxon>Agaricomycetes</taxon>
        <taxon>Agaricomycetidae</taxon>
        <taxon>Agaricales</taxon>
        <taxon>Marasmiineae</taxon>
        <taxon>Mycenaceae</taxon>
        <taxon>Mycena</taxon>
    </lineage>
</organism>
<proteinExistence type="predicted"/>